<dbReference type="InterPro" id="IPR027417">
    <property type="entry name" value="P-loop_NTPase"/>
</dbReference>
<dbReference type="SUPFAM" id="SSF52540">
    <property type="entry name" value="P-loop containing nucleoside triphosphate hydrolases"/>
    <property type="match status" value="1"/>
</dbReference>
<dbReference type="GO" id="GO:0016787">
    <property type="term" value="F:hydrolase activity"/>
    <property type="evidence" value="ECO:0007669"/>
    <property type="project" value="UniProtKB-KW"/>
</dbReference>
<dbReference type="CDD" id="cd18808">
    <property type="entry name" value="SF1_C_Upf1"/>
    <property type="match status" value="1"/>
</dbReference>
<dbReference type="EMBL" id="JABWAD010000061">
    <property type="protein sequence ID" value="KAF6063028.1"/>
    <property type="molecule type" value="Genomic_DNA"/>
</dbReference>
<evidence type="ECO:0000256" key="4">
    <source>
        <dbReference type="ARBA" id="ARBA00022840"/>
    </source>
</evidence>
<dbReference type="GO" id="GO:0043139">
    <property type="term" value="F:5'-3' DNA helicase activity"/>
    <property type="evidence" value="ECO:0007669"/>
    <property type="project" value="TreeGrafter"/>
</dbReference>
<reference evidence="6 7" key="1">
    <citation type="submission" date="2020-03" db="EMBL/GenBank/DDBJ databases">
        <title>FDA dAtabase for Regulatory Grade micrObial Sequences (FDA-ARGOS): Supporting development and validation of Infectious Disease Dx tests.</title>
        <authorList>
            <person name="Campos J."/>
            <person name="Goldberg B."/>
            <person name="Tallon L."/>
            <person name="Sadzewicz L."/>
            <person name="Vavikolanu K."/>
            <person name="Mehta A."/>
            <person name="Aluvathingal J."/>
            <person name="Nadendla S."/>
            <person name="Nandy P."/>
            <person name="Geyer C."/>
            <person name="Yan Y."/>
            <person name="Sichtig H."/>
        </authorList>
    </citation>
    <scope>NUCLEOTIDE SEQUENCE [LARGE SCALE GENOMIC DNA]</scope>
    <source>
        <strain evidence="6 7">FDAARGOS_656</strain>
    </source>
</reference>
<dbReference type="PANTHER" id="PTHR43788:SF8">
    <property type="entry name" value="DNA-BINDING PROTEIN SMUBP-2"/>
    <property type="match status" value="1"/>
</dbReference>
<dbReference type="InterPro" id="IPR047187">
    <property type="entry name" value="SF1_C_Upf1"/>
</dbReference>
<name>A0A8H6BSW5_CANAX</name>
<keyword evidence="1" id="KW-0547">Nucleotide-binding</keyword>
<comment type="caution">
    <text evidence="6">The sequence shown here is derived from an EMBL/GenBank/DDBJ whole genome shotgun (WGS) entry which is preliminary data.</text>
</comment>
<organism evidence="6 7">
    <name type="scientific">Candida albicans</name>
    <name type="common">Yeast</name>
    <dbReference type="NCBI Taxonomy" id="5476"/>
    <lineage>
        <taxon>Eukaryota</taxon>
        <taxon>Fungi</taxon>
        <taxon>Dikarya</taxon>
        <taxon>Ascomycota</taxon>
        <taxon>Saccharomycotina</taxon>
        <taxon>Pichiomycetes</taxon>
        <taxon>Debaryomycetaceae</taxon>
        <taxon>Candida/Lodderomyces clade</taxon>
        <taxon>Candida</taxon>
    </lineage>
</organism>
<proteinExistence type="predicted"/>
<evidence type="ECO:0000256" key="3">
    <source>
        <dbReference type="ARBA" id="ARBA00022806"/>
    </source>
</evidence>
<dbReference type="AlphaFoldDB" id="A0A8H6BSW5"/>
<dbReference type="InterPro" id="IPR041679">
    <property type="entry name" value="DNA2/NAM7-like_C"/>
</dbReference>
<evidence type="ECO:0000313" key="6">
    <source>
        <dbReference type="EMBL" id="KAF6063028.1"/>
    </source>
</evidence>
<dbReference type="InterPro" id="IPR050534">
    <property type="entry name" value="Coronavir_polyprotein_1ab"/>
</dbReference>
<sequence>MELLVVKGHIKKLLSSGVQPQDIGVIAPYSAQVQNLKKQMGLGGEVGGSANGDKDGQIEISTVDGFQGREKEVIILTLVRSNDSREIGFLSEQRRLNVAMTRPKRQLCVVGDLELMNQSGNKFLQSWSKFVEDGNNDGDVIFEIEYPNLDDYIEN</sequence>
<evidence type="ECO:0000256" key="2">
    <source>
        <dbReference type="ARBA" id="ARBA00022801"/>
    </source>
</evidence>
<evidence type="ECO:0000256" key="1">
    <source>
        <dbReference type="ARBA" id="ARBA00022741"/>
    </source>
</evidence>
<evidence type="ECO:0000259" key="5">
    <source>
        <dbReference type="Pfam" id="PF13087"/>
    </source>
</evidence>
<gene>
    <name evidence="6" type="ORF">FOB64_006047</name>
</gene>
<dbReference type="GO" id="GO:0005524">
    <property type="term" value="F:ATP binding"/>
    <property type="evidence" value="ECO:0007669"/>
    <property type="project" value="UniProtKB-KW"/>
</dbReference>
<dbReference type="Proteomes" id="UP000536275">
    <property type="component" value="Unassembled WGS sequence"/>
</dbReference>
<keyword evidence="4" id="KW-0067">ATP-binding</keyword>
<evidence type="ECO:0000313" key="7">
    <source>
        <dbReference type="Proteomes" id="UP000536275"/>
    </source>
</evidence>
<keyword evidence="3" id="KW-0347">Helicase</keyword>
<dbReference type="Gene3D" id="3.40.50.300">
    <property type="entry name" value="P-loop containing nucleotide triphosphate hydrolases"/>
    <property type="match status" value="1"/>
</dbReference>
<protein>
    <submittedName>
        <fullName evidence="6">AAA domain family protein</fullName>
    </submittedName>
</protein>
<keyword evidence="2" id="KW-0378">Hydrolase</keyword>
<accession>A0A8H6BSW5</accession>
<feature type="domain" description="DNA2/NAM7 helicase-like C-terminal" evidence="5">
    <location>
        <begin position="2"/>
        <end position="113"/>
    </location>
</feature>
<dbReference type="PANTHER" id="PTHR43788">
    <property type="entry name" value="DNA2/NAM7 HELICASE FAMILY MEMBER"/>
    <property type="match status" value="1"/>
</dbReference>
<dbReference type="Pfam" id="PF13087">
    <property type="entry name" value="AAA_12"/>
    <property type="match status" value="1"/>
</dbReference>